<gene>
    <name evidence="1" type="primary">hda</name>
    <name evidence="1" type="ORF">TG4357_01045</name>
</gene>
<dbReference type="AlphaFoldDB" id="A0A0P1F7R3"/>
<dbReference type="GO" id="GO:0006270">
    <property type="term" value="P:DNA replication initiation"/>
    <property type="evidence" value="ECO:0007669"/>
    <property type="project" value="TreeGrafter"/>
</dbReference>
<protein>
    <submittedName>
        <fullName evidence="1">Uncharacterized protein</fullName>
    </submittedName>
</protein>
<dbReference type="InterPro" id="IPR027417">
    <property type="entry name" value="P-loop_NTPase"/>
</dbReference>
<dbReference type="PANTHER" id="PTHR30050">
    <property type="entry name" value="CHROMOSOMAL REPLICATION INITIATOR PROTEIN DNAA"/>
    <property type="match status" value="1"/>
</dbReference>
<dbReference type="PANTHER" id="PTHR30050:SF5">
    <property type="entry name" value="DNAA REGULATORY INACTIVATOR HDA"/>
    <property type="match status" value="1"/>
</dbReference>
<dbReference type="SUPFAM" id="SSF52540">
    <property type="entry name" value="P-loop containing nucleoside triphosphate hydrolases"/>
    <property type="match status" value="1"/>
</dbReference>
<dbReference type="STRING" id="53501.SAMN04488043_10986"/>
<keyword evidence="2" id="KW-1185">Reference proteome</keyword>
<sequence length="234" mass="25167">MTSRQLIFNLPVRPALGRDDFFVSPANAMAVVLIEGWRDWAGRKLALIGPAGAGKTHLAHVWAAASGARIVSAADLAGADIPALAQGPVVVEDVDKISGNRAAEEALFHLHNLVLAEGHFLLVTAAREPHLWRLSLPDLASRMMGTQAVTLDQPDDRLLAAVVAKLFADRQLMPGPETVAYLVARMDRSLDAARDLVARIDREALAQKRPVTRPLAAEVMGQSELPDLLDMGQS</sequence>
<dbReference type="RefSeq" id="WP_058261819.1">
    <property type="nucleotide sequence ID" value="NZ_CP051181.1"/>
</dbReference>
<organism evidence="1 2">
    <name type="scientific">Thalassovita gelatinovora</name>
    <name type="common">Thalassobius gelatinovorus</name>
    <dbReference type="NCBI Taxonomy" id="53501"/>
    <lineage>
        <taxon>Bacteria</taxon>
        <taxon>Pseudomonadati</taxon>
        <taxon>Pseudomonadota</taxon>
        <taxon>Alphaproteobacteria</taxon>
        <taxon>Rhodobacterales</taxon>
        <taxon>Roseobacteraceae</taxon>
        <taxon>Thalassovita</taxon>
    </lineage>
</organism>
<dbReference type="Proteomes" id="UP000051587">
    <property type="component" value="Unassembled WGS sequence"/>
</dbReference>
<evidence type="ECO:0000313" key="2">
    <source>
        <dbReference type="Proteomes" id="UP000051587"/>
    </source>
</evidence>
<dbReference type="Gene3D" id="1.10.8.60">
    <property type="match status" value="1"/>
</dbReference>
<name>A0A0P1F7R3_THAGE</name>
<dbReference type="Gene3D" id="3.40.50.300">
    <property type="entry name" value="P-loop containing nucleotide triphosphate hydrolases"/>
    <property type="match status" value="1"/>
</dbReference>
<accession>A0A0P1F7R3</accession>
<dbReference type="EMBL" id="CYSA01000015">
    <property type="protein sequence ID" value="CUH64061.1"/>
    <property type="molecule type" value="Genomic_DNA"/>
</dbReference>
<dbReference type="GO" id="GO:0005886">
    <property type="term" value="C:plasma membrane"/>
    <property type="evidence" value="ECO:0007669"/>
    <property type="project" value="TreeGrafter"/>
</dbReference>
<dbReference type="GO" id="GO:0003688">
    <property type="term" value="F:DNA replication origin binding"/>
    <property type="evidence" value="ECO:0007669"/>
    <property type="project" value="TreeGrafter"/>
</dbReference>
<evidence type="ECO:0000313" key="1">
    <source>
        <dbReference type="EMBL" id="CUH64061.1"/>
    </source>
</evidence>
<proteinExistence type="predicted"/>
<reference evidence="1 2" key="1">
    <citation type="submission" date="2015-09" db="EMBL/GenBank/DDBJ databases">
        <authorList>
            <consortium name="Swine Surveillance"/>
        </authorList>
    </citation>
    <scope>NUCLEOTIDE SEQUENCE [LARGE SCALE GENOMIC DNA]</scope>
    <source>
        <strain evidence="1 2">CECT 4357</strain>
    </source>
</reference>